<evidence type="ECO:0000313" key="1">
    <source>
        <dbReference type="EMBL" id="CCA19567.1"/>
    </source>
</evidence>
<protein>
    <submittedName>
        <fullName evidence="1">AlNc14C73G4992 protein</fullName>
    </submittedName>
</protein>
<dbReference type="AlphaFoldDB" id="F0WED5"/>
<sequence length="115" mass="12865">MICVISIGGSDTSLERVGENKAAIEEYAMEISSSILIDESAPKAVVISERFSLYAVDNGKYYVYNRVCGSKQFEIRQDENSAFVTDQRCDEKTSLQSINSIIQGLWSELLELEAR</sequence>
<accession>F0WED5</accession>
<reference evidence="1" key="2">
    <citation type="submission" date="2011-02" db="EMBL/GenBank/DDBJ databases">
        <authorList>
            <person name="MacLean D."/>
        </authorList>
    </citation>
    <scope>NUCLEOTIDE SEQUENCE</scope>
</reference>
<dbReference type="EMBL" id="FR824118">
    <property type="protein sequence ID" value="CCA19567.1"/>
    <property type="molecule type" value="Genomic_DNA"/>
</dbReference>
<reference evidence="1" key="1">
    <citation type="journal article" date="2011" name="PLoS Biol.">
        <title>Gene gain and loss during evolution of obligate parasitism in the white rust pathogen of Arabidopsis thaliana.</title>
        <authorList>
            <person name="Kemen E."/>
            <person name="Gardiner A."/>
            <person name="Schultz-Larsen T."/>
            <person name="Kemen A.C."/>
            <person name="Balmuth A.L."/>
            <person name="Robert-Seilaniantz A."/>
            <person name="Bailey K."/>
            <person name="Holub E."/>
            <person name="Studholme D.J."/>
            <person name="Maclean D."/>
            <person name="Jones J.D."/>
        </authorList>
    </citation>
    <scope>NUCLEOTIDE SEQUENCE</scope>
</reference>
<name>F0WED5_9STRA</name>
<proteinExistence type="predicted"/>
<gene>
    <name evidence="1" type="primary">AlNc14C73G4992</name>
    <name evidence="1" type="ORF">ALNC14_057100</name>
</gene>
<organism evidence="1">
    <name type="scientific">Albugo laibachii Nc14</name>
    <dbReference type="NCBI Taxonomy" id="890382"/>
    <lineage>
        <taxon>Eukaryota</taxon>
        <taxon>Sar</taxon>
        <taxon>Stramenopiles</taxon>
        <taxon>Oomycota</taxon>
        <taxon>Peronosporomycetes</taxon>
        <taxon>Albuginales</taxon>
        <taxon>Albuginaceae</taxon>
        <taxon>Albugo</taxon>
    </lineage>
</organism>
<dbReference type="HOGENOM" id="CLU_2113498_0_0_1"/>